<dbReference type="EMBL" id="BEZZ01234303">
    <property type="protein sequence ID" value="GCC48178.1"/>
    <property type="molecule type" value="Genomic_DNA"/>
</dbReference>
<evidence type="ECO:0000313" key="2">
    <source>
        <dbReference type="Proteomes" id="UP000287033"/>
    </source>
</evidence>
<name>A0A401TZW3_CHIPU</name>
<dbReference type="Gene3D" id="3.40.1380.20">
    <property type="entry name" value="Pyruvate kinase, C-terminal domain"/>
    <property type="match status" value="1"/>
</dbReference>
<accession>A0A401TZW3</accession>
<proteinExistence type="predicted"/>
<feature type="non-terminal residue" evidence="1">
    <location>
        <position position="71"/>
    </location>
</feature>
<dbReference type="STRING" id="137246.A0A401TZW3"/>
<gene>
    <name evidence="1" type="ORF">chiPu_0032343</name>
</gene>
<evidence type="ECO:0000313" key="1">
    <source>
        <dbReference type="EMBL" id="GCC48178.1"/>
    </source>
</evidence>
<dbReference type="OrthoDB" id="9947485at2759"/>
<reference evidence="1 2" key="1">
    <citation type="journal article" date="2018" name="Nat. Ecol. Evol.">
        <title>Shark genomes provide insights into elasmobranch evolution and the origin of vertebrates.</title>
        <authorList>
            <person name="Hara Y"/>
            <person name="Yamaguchi K"/>
            <person name="Onimaru K"/>
            <person name="Kadota M"/>
            <person name="Koyanagi M"/>
            <person name="Keeley SD"/>
            <person name="Tatsumi K"/>
            <person name="Tanaka K"/>
            <person name="Motone F"/>
            <person name="Kageyama Y"/>
            <person name="Nozu R"/>
            <person name="Adachi N"/>
            <person name="Nishimura O"/>
            <person name="Nakagawa R"/>
            <person name="Tanegashima C"/>
            <person name="Kiyatake I"/>
            <person name="Matsumoto R"/>
            <person name="Murakumo K"/>
            <person name="Nishida K"/>
            <person name="Terakita A"/>
            <person name="Kuratani S"/>
            <person name="Sato K"/>
            <person name="Hyodo S Kuraku.S."/>
        </authorList>
    </citation>
    <scope>NUCLEOTIDE SEQUENCE [LARGE SCALE GENOMIC DNA]</scope>
</reference>
<dbReference type="OMA" id="ICIIVPR"/>
<dbReference type="Proteomes" id="UP000287033">
    <property type="component" value="Unassembled WGS sequence"/>
</dbReference>
<sequence>MVVFVCVEPRSGCTEDAMNIQEPLFHELGTAFIQNQQLSAAMAHSFLEHLCLLDIDSEPIVARNTSIICTI</sequence>
<comment type="caution">
    <text evidence="1">The sequence shown here is derived from an EMBL/GenBank/DDBJ whole genome shotgun (WGS) entry which is preliminary data.</text>
</comment>
<protein>
    <submittedName>
        <fullName evidence="1">Uncharacterized protein</fullName>
    </submittedName>
</protein>
<organism evidence="1 2">
    <name type="scientific">Chiloscyllium punctatum</name>
    <name type="common">Brownbanded bambooshark</name>
    <name type="synonym">Hemiscyllium punctatum</name>
    <dbReference type="NCBI Taxonomy" id="137246"/>
    <lineage>
        <taxon>Eukaryota</taxon>
        <taxon>Metazoa</taxon>
        <taxon>Chordata</taxon>
        <taxon>Craniata</taxon>
        <taxon>Vertebrata</taxon>
        <taxon>Chondrichthyes</taxon>
        <taxon>Elasmobranchii</taxon>
        <taxon>Galeomorphii</taxon>
        <taxon>Galeoidea</taxon>
        <taxon>Orectolobiformes</taxon>
        <taxon>Hemiscylliidae</taxon>
        <taxon>Chiloscyllium</taxon>
    </lineage>
</organism>
<dbReference type="InterPro" id="IPR036918">
    <property type="entry name" value="Pyrv_Knase_C_sf"/>
</dbReference>
<dbReference type="AlphaFoldDB" id="A0A401TZW3"/>
<keyword evidence="2" id="KW-1185">Reference proteome</keyword>